<feature type="region of interest" description="Disordered" evidence="7">
    <location>
        <begin position="260"/>
        <end position="283"/>
    </location>
</feature>
<keyword evidence="4" id="KW-0802">TPR repeat</keyword>
<feature type="region of interest" description="Disordered" evidence="7">
    <location>
        <begin position="349"/>
        <end position="458"/>
    </location>
</feature>
<evidence type="ECO:0000256" key="3">
    <source>
        <dbReference type="ARBA" id="ARBA00022737"/>
    </source>
</evidence>
<dbReference type="EMBL" id="JBBPFD010000680">
    <property type="protein sequence ID" value="KAK7877660.1"/>
    <property type="molecule type" value="Genomic_DNA"/>
</dbReference>
<feature type="compositionally biased region" description="Basic and acidic residues" evidence="7">
    <location>
        <begin position="260"/>
        <end position="277"/>
    </location>
</feature>
<reference evidence="9" key="1">
    <citation type="submission" date="2024-04" db="EMBL/GenBank/DDBJ databases">
        <title>Salinicola lusitanus LLJ914,a marine bacterium isolated from the Okinawa Trough.</title>
        <authorList>
            <person name="Li J."/>
        </authorList>
    </citation>
    <scope>NUCLEOTIDE SEQUENCE [LARGE SCALE GENOMIC DNA]</scope>
</reference>
<evidence type="ECO:0000313" key="8">
    <source>
        <dbReference type="EMBL" id="KAK7877660.1"/>
    </source>
</evidence>
<keyword evidence="9" id="KW-1185">Reference proteome</keyword>
<evidence type="ECO:0000256" key="1">
    <source>
        <dbReference type="ARBA" id="ARBA00004173"/>
    </source>
</evidence>
<comment type="similarity">
    <text evidence="2">Belongs to the TTC19 family.</text>
</comment>
<accession>A0AAW0MF84</accession>
<dbReference type="InterPro" id="IPR011990">
    <property type="entry name" value="TPR-like_helical_dom_sf"/>
</dbReference>
<dbReference type="Proteomes" id="UP001460270">
    <property type="component" value="Unassembled WGS sequence"/>
</dbReference>
<evidence type="ECO:0000256" key="5">
    <source>
        <dbReference type="ARBA" id="ARBA00022946"/>
    </source>
</evidence>
<comment type="caution">
    <text evidence="8">The sequence shown here is derived from an EMBL/GenBank/DDBJ whole genome shotgun (WGS) entry which is preliminary data.</text>
</comment>
<name>A0AAW0MF84_9GOBI</name>
<feature type="region of interest" description="Disordered" evidence="7">
    <location>
        <begin position="211"/>
        <end position="233"/>
    </location>
</feature>
<dbReference type="GO" id="GO:0005743">
    <property type="term" value="C:mitochondrial inner membrane"/>
    <property type="evidence" value="ECO:0007669"/>
    <property type="project" value="TreeGrafter"/>
</dbReference>
<dbReference type="AlphaFoldDB" id="A0AAW0MF84"/>
<feature type="compositionally biased region" description="Basic and acidic residues" evidence="7">
    <location>
        <begin position="435"/>
        <end position="458"/>
    </location>
</feature>
<keyword evidence="3" id="KW-0677">Repeat</keyword>
<evidence type="ECO:0000256" key="7">
    <source>
        <dbReference type="SAM" id="MobiDB-lite"/>
    </source>
</evidence>
<feature type="compositionally biased region" description="Pro residues" evidence="7">
    <location>
        <begin position="374"/>
        <end position="383"/>
    </location>
</feature>
<protein>
    <submittedName>
        <fullName evidence="8">Uncharacterized protein</fullName>
    </submittedName>
</protein>
<dbReference type="Gene3D" id="1.25.40.10">
    <property type="entry name" value="Tetratricopeptide repeat domain"/>
    <property type="match status" value="1"/>
</dbReference>
<dbReference type="PANTHER" id="PTHR13143:SF6">
    <property type="entry name" value="TETRATRICOPEPTIDE REPEAT PROTEIN 19, MITOCHONDRIAL"/>
    <property type="match status" value="1"/>
</dbReference>
<dbReference type="PANTHER" id="PTHR13143">
    <property type="entry name" value="TETRATRICOPEPTIDE REPEAT PROTEIN 19"/>
    <property type="match status" value="1"/>
</dbReference>
<keyword evidence="6" id="KW-0496">Mitochondrion</keyword>
<evidence type="ECO:0000256" key="6">
    <source>
        <dbReference type="ARBA" id="ARBA00023128"/>
    </source>
</evidence>
<dbReference type="GO" id="GO:0034551">
    <property type="term" value="P:mitochondrial respiratory chain complex III assembly"/>
    <property type="evidence" value="ECO:0007669"/>
    <property type="project" value="InterPro"/>
</dbReference>
<evidence type="ECO:0000256" key="2">
    <source>
        <dbReference type="ARBA" id="ARBA00008219"/>
    </source>
</evidence>
<evidence type="ECO:0000256" key="4">
    <source>
        <dbReference type="ARBA" id="ARBA00022803"/>
    </source>
</evidence>
<dbReference type="InterPro" id="IPR040395">
    <property type="entry name" value="TTC19"/>
</dbReference>
<dbReference type="SUPFAM" id="SSF48452">
    <property type="entry name" value="TPR-like"/>
    <property type="match status" value="1"/>
</dbReference>
<proteinExistence type="inferred from homology"/>
<evidence type="ECO:0000313" key="9">
    <source>
        <dbReference type="Proteomes" id="UP001460270"/>
    </source>
</evidence>
<sequence length="458" mass="50948">MNQPDIVVVDKEQRRAVVVDVSIPSDGNIRRKEHEKLEKYQGLREELEKAWKVKATVVPVVIVQKSAVLGTARILRRTLKLPGSGRGPELGKRMRPPAVFSFRSDGGRERDEAQRKEEEMILLLKKAKLSIHRDQLSSASSFLHQAVALAQQLHHQDALLYCYSLMANLSFVRGQLEQAEKLFKACLSLMLSGGIPENHNSSSRFPEAASIYSRHEQKQRPLSSKTATAETEQVETAPLLDLAEHGFRFCVETLEEKLEKDFEPSKEKPKEESNKEPTEEEEQRLLLQDTWLLLGLALDSRARFRTQTSDFARAEQDYRRSVKIWTAGPAFLVRAPSILRRWSSSVIWPRPGSSGETVRGPGPGPESCGSGPDSGPPGPPRPAVQPGVHPAALGSSGGVRAAFPRGSDFGQESRRSGSCGAHPGRSEGAEEPEEEEKRRGEGEKREEEEKREDSAEED</sequence>
<comment type="subcellular location">
    <subcellularLocation>
        <location evidence="1">Mitochondrion</location>
    </subcellularLocation>
</comment>
<organism evidence="8 9">
    <name type="scientific">Mugilogobius chulae</name>
    <name type="common">yellowstripe goby</name>
    <dbReference type="NCBI Taxonomy" id="88201"/>
    <lineage>
        <taxon>Eukaryota</taxon>
        <taxon>Metazoa</taxon>
        <taxon>Chordata</taxon>
        <taxon>Craniata</taxon>
        <taxon>Vertebrata</taxon>
        <taxon>Euteleostomi</taxon>
        <taxon>Actinopterygii</taxon>
        <taxon>Neopterygii</taxon>
        <taxon>Teleostei</taxon>
        <taxon>Neoteleostei</taxon>
        <taxon>Acanthomorphata</taxon>
        <taxon>Gobiaria</taxon>
        <taxon>Gobiiformes</taxon>
        <taxon>Gobioidei</taxon>
        <taxon>Gobiidae</taxon>
        <taxon>Gobionellinae</taxon>
        <taxon>Mugilogobius</taxon>
    </lineage>
</organism>
<gene>
    <name evidence="8" type="ORF">WMY93_031672</name>
</gene>
<keyword evidence="5" id="KW-0809">Transit peptide</keyword>